<feature type="domain" description="DinB-like" evidence="1">
    <location>
        <begin position="21"/>
        <end position="172"/>
    </location>
</feature>
<accession>A0A1I6XHN5</accession>
<dbReference type="Pfam" id="PF12867">
    <property type="entry name" value="DinB_2"/>
    <property type="match status" value="1"/>
</dbReference>
<sequence length="183" mass="21441">METQKLIEQLIGNSERHLQFAEACKKIDISHLNYKANAESWSVLECIEHLNLYGDFYNPSLKQSLSKAKPAVRRHFKPGLLGNYFTQSMYPKEKLNKMKTFKDKNPVGSTLNLSHLDRFINQQHQFIELLKEAEHKNLNFKTPISISKWLKLKLGDTFHFVSAHNERHIQQAKRILNQQKINL</sequence>
<dbReference type="EMBL" id="FPAS01000001">
    <property type="protein sequence ID" value="SFT37532.1"/>
    <property type="molecule type" value="Genomic_DNA"/>
</dbReference>
<evidence type="ECO:0000313" key="2">
    <source>
        <dbReference type="EMBL" id="SFT37532.1"/>
    </source>
</evidence>
<dbReference type="InterPro" id="IPR024775">
    <property type="entry name" value="DinB-like"/>
</dbReference>
<evidence type="ECO:0000259" key="1">
    <source>
        <dbReference type="Pfam" id="PF12867"/>
    </source>
</evidence>
<dbReference type="InterPro" id="IPR034660">
    <property type="entry name" value="DinB/YfiT-like"/>
</dbReference>
<proteinExistence type="predicted"/>
<name>A0A1I6XHN5_9FLAO</name>
<dbReference type="RefSeq" id="WP_090245319.1">
    <property type="nucleotide sequence ID" value="NZ_FPAS01000001.1"/>
</dbReference>
<dbReference type="AlphaFoldDB" id="A0A1I6XHN5"/>
<dbReference type="OrthoDB" id="1524454at2"/>
<dbReference type="SUPFAM" id="SSF109854">
    <property type="entry name" value="DinB/YfiT-like putative metalloenzymes"/>
    <property type="match status" value="1"/>
</dbReference>
<evidence type="ECO:0000313" key="3">
    <source>
        <dbReference type="Proteomes" id="UP000236454"/>
    </source>
</evidence>
<protein>
    <submittedName>
        <fullName evidence="2">DinB superfamily protein</fullName>
    </submittedName>
</protein>
<reference evidence="2 3" key="1">
    <citation type="submission" date="2016-10" db="EMBL/GenBank/DDBJ databases">
        <authorList>
            <person name="de Groot N.N."/>
        </authorList>
    </citation>
    <scope>NUCLEOTIDE SEQUENCE [LARGE SCALE GENOMIC DNA]</scope>
    <source>
        <strain evidence="2 3">CGMCC 1.7005</strain>
    </source>
</reference>
<organism evidence="2 3">
    <name type="scientific">Lishizhenia tianjinensis</name>
    <dbReference type="NCBI Taxonomy" id="477690"/>
    <lineage>
        <taxon>Bacteria</taxon>
        <taxon>Pseudomonadati</taxon>
        <taxon>Bacteroidota</taxon>
        <taxon>Flavobacteriia</taxon>
        <taxon>Flavobacteriales</taxon>
        <taxon>Crocinitomicaceae</taxon>
        <taxon>Lishizhenia</taxon>
    </lineage>
</organism>
<keyword evidence="3" id="KW-1185">Reference proteome</keyword>
<dbReference type="STRING" id="477690.SAMN05216474_0192"/>
<dbReference type="Proteomes" id="UP000236454">
    <property type="component" value="Unassembled WGS sequence"/>
</dbReference>
<dbReference type="Gene3D" id="1.20.120.450">
    <property type="entry name" value="dinb family like domain"/>
    <property type="match status" value="1"/>
</dbReference>
<gene>
    <name evidence="2" type="ORF">SAMN05216474_0192</name>
</gene>